<evidence type="ECO:0008006" key="3">
    <source>
        <dbReference type="Google" id="ProtNLM"/>
    </source>
</evidence>
<proteinExistence type="predicted"/>
<name>V5I7X2_ANOGL</name>
<evidence type="ECO:0000313" key="2">
    <source>
        <dbReference type="EMBL" id="JAB62776.1"/>
    </source>
</evidence>
<sequence length="248" mass="27639">MGAPVQNRGNKRGINQRNGIGKSRGQGRPFNGNLAPFGNPGMMRPRIPFRGGMRPPIPPIRGGRPPLRGRPMPGPPARMMGPGHRGLPPPVMRPPPPGMRPPPPGLRPPPPPMMMGRPPLPPMHAPFRGGNRGKGRFQNNFRGVNKKSKIIKKNRPSMKNIDLTKSWVTDAIKAEFSKKDELLAVAKTSQSKEDWAKYREQREKCNKVYQAAEMEFIGQQEVRIPQLLPETNFTRITAPIDYTADVHL</sequence>
<organism evidence="2">
    <name type="scientific">Anoplophora glabripennis</name>
    <name type="common">Asian longhorn beetle</name>
    <name type="synonym">Anoplophora nobilis</name>
    <dbReference type="NCBI Taxonomy" id="217634"/>
    <lineage>
        <taxon>Eukaryota</taxon>
        <taxon>Metazoa</taxon>
        <taxon>Ecdysozoa</taxon>
        <taxon>Arthropoda</taxon>
        <taxon>Hexapoda</taxon>
        <taxon>Insecta</taxon>
        <taxon>Pterygota</taxon>
        <taxon>Neoptera</taxon>
        <taxon>Endopterygota</taxon>
        <taxon>Coleoptera</taxon>
        <taxon>Polyphaga</taxon>
        <taxon>Cucujiformia</taxon>
        <taxon>Chrysomeloidea</taxon>
        <taxon>Cerambycidae</taxon>
        <taxon>Lamiinae</taxon>
        <taxon>Lamiini</taxon>
        <taxon>Anoplophora</taxon>
    </lineage>
</organism>
<dbReference type="EMBL" id="GALX01005690">
    <property type="protein sequence ID" value="JAB62776.1"/>
    <property type="molecule type" value="Transcribed_RNA"/>
</dbReference>
<feature type="compositionally biased region" description="Low complexity" evidence="1">
    <location>
        <begin position="40"/>
        <end position="86"/>
    </location>
</feature>
<accession>V5I7X2</accession>
<evidence type="ECO:0000256" key="1">
    <source>
        <dbReference type="SAM" id="MobiDB-lite"/>
    </source>
</evidence>
<protein>
    <recommendedName>
        <fullName evidence="3">DNA-binding protein K10</fullName>
    </recommendedName>
</protein>
<feature type="region of interest" description="Disordered" evidence="1">
    <location>
        <begin position="1"/>
        <end position="115"/>
    </location>
</feature>
<reference evidence="2" key="1">
    <citation type="submission" date="2013-07" db="EMBL/GenBank/DDBJ databases">
        <title>Midgut Transcriptome Profiling of Anoplphora glabripennis, a Lignocellulose Degrading, Wood-Boring Cerambycid.</title>
        <authorList>
            <person name="Scully E.D."/>
            <person name="Hoover K."/>
            <person name="Carlson J.E."/>
            <person name="Tien M."/>
            <person name="Geib S.M."/>
        </authorList>
    </citation>
    <scope>NUCLEOTIDE SEQUENCE</scope>
</reference>
<feature type="compositionally biased region" description="Pro residues" evidence="1">
    <location>
        <begin position="87"/>
        <end position="115"/>
    </location>
</feature>
<dbReference type="AlphaFoldDB" id="V5I7X2"/>